<reference evidence="1 2" key="1">
    <citation type="journal article" date="2005" name="Genome Res.">
        <title>Comparative and functional genomic analyses of the pathogenicity of phytopathogen Xanthomonas campestris pv. campestris.</title>
        <authorList>
            <person name="Qian W."/>
            <person name="Jia Y."/>
            <person name="Ren S.X."/>
            <person name="He Y.Q."/>
            <person name="Feng J.X."/>
            <person name="Lu L.F."/>
            <person name="Sun Q."/>
            <person name="Ying G."/>
            <person name="Tang D.J."/>
            <person name="Tang H."/>
            <person name="Wu W."/>
            <person name="Hao P."/>
            <person name="Wang L."/>
            <person name="Jiang B.L."/>
            <person name="Zeng S."/>
            <person name="Gu W.Y."/>
            <person name="Lu G."/>
            <person name="Rong L."/>
            <person name="Tian Y."/>
            <person name="Yao Z."/>
            <person name="Fu G."/>
            <person name="Chen B."/>
            <person name="Fang R."/>
            <person name="Qiang B."/>
            <person name="Chen Z."/>
            <person name="Zhao G.P."/>
            <person name="Tang J.L."/>
            <person name="He C."/>
        </authorList>
    </citation>
    <scope>NUCLEOTIDE SEQUENCE [LARGE SCALE GENOMIC DNA]</scope>
    <source>
        <strain evidence="1 2">8004</strain>
    </source>
</reference>
<dbReference type="KEGG" id="xcb:XC_3257"/>
<evidence type="ECO:0008006" key="3">
    <source>
        <dbReference type="Google" id="ProtNLM"/>
    </source>
</evidence>
<dbReference type="InterPro" id="IPR016885">
    <property type="entry name" value="UCP028445"/>
</dbReference>
<dbReference type="InterPro" id="IPR029063">
    <property type="entry name" value="SAM-dependent_MTases_sf"/>
</dbReference>
<dbReference type="Gene3D" id="3.40.50.150">
    <property type="entry name" value="Vaccinia Virus protein VP39"/>
    <property type="match status" value="1"/>
</dbReference>
<name>A0A0H2XA01_XANC8</name>
<accession>A0A0H2XA01</accession>
<dbReference type="EMBL" id="CP000050">
    <property type="protein sequence ID" value="AAY50301.1"/>
    <property type="molecule type" value="Genomic_DNA"/>
</dbReference>
<dbReference type="HOGENOM" id="CLU_071308_0_0_6"/>
<dbReference type="RefSeq" id="WP_011036191.1">
    <property type="nucleotide sequence ID" value="NC_007086.1"/>
</dbReference>
<organism evidence="1 2">
    <name type="scientific">Xanthomonas campestris pv. campestris (strain 8004)</name>
    <dbReference type="NCBI Taxonomy" id="314565"/>
    <lineage>
        <taxon>Bacteria</taxon>
        <taxon>Pseudomonadati</taxon>
        <taxon>Pseudomonadota</taxon>
        <taxon>Gammaproteobacteria</taxon>
        <taxon>Lysobacterales</taxon>
        <taxon>Lysobacteraceae</taxon>
        <taxon>Xanthomonas</taxon>
    </lineage>
</organism>
<sequence>MPATPFSRQAGVSSWFETGGGRSLLQLERQLALAAMQTRPSQPWLWVTPTTDLPPREALQGRGLRLYRSGSRFGGDARCALPFPLPAESLQAIVVQHAVVNGAAEFLAECERVLMPGGRLWLFTLNPLSPYRFRWARRGPVALRPDRWRLLAQRAGLQCVDKERYLGPIWGPGRGSTDPSRAPWRAVYLLEVEKRAAAPIGPTPIALPSRWPQPVATI</sequence>
<dbReference type="PIRSF" id="PIRSF028445">
    <property type="entry name" value="UCP028445"/>
    <property type="match status" value="1"/>
</dbReference>
<evidence type="ECO:0000313" key="2">
    <source>
        <dbReference type="Proteomes" id="UP000000420"/>
    </source>
</evidence>
<protein>
    <recommendedName>
        <fullName evidence="3">Methyltransferase type 11 domain-containing protein</fullName>
    </recommendedName>
</protein>
<dbReference type="Proteomes" id="UP000000420">
    <property type="component" value="Chromosome"/>
</dbReference>
<evidence type="ECO:0000313" key="1">
    <source>
        <dbReference type="EMBL" id="AAY50301.1"/>
    </source>
</evidence>
<dbReference type="SUPFAM" id="SSF53335">
    <property type="entry name" value="S-adenosyl-L-methionine-dependent methyltransferases"/>
    <property type="match status" value="1"/>
</dbReference>
<proteinExistence type="predicted"/>
<dbReference type="AlphaFoldDB" id="A0A0H2XA01"/>
<gene>
    <name evidence="1" type="ordered locus">XC_3257</name>
</gene>